<dbReference type="SUPFAM" id="SSF46785">
    <property type="entry name" value="Winged helix' DNA-binding domain"/>
    <property type="match status" value="1"/>
</dbReference>
<dbReference type="AlphaFoldDB" id="A0A4Y8IFB3"/>
<accession>A0A4Y8IFB3</accession>
<dbReference type="InterPro" id="IPR036388">
    <property type="entry name" value="WH-like_DNA-bd_sf"/>
</dbReference>
<dbReference type="InterPro" id="IPR036390">
    <property type="entry name" value="WH_DNA-bd_sf"/>
</dbReference>
<protein>
    <submittedName>
        <fullName evidence="5">ArsR family transcriptional regulator</fullName>
    </submittedName>
</protein>
<reference evidence="5 6" key="1">
    <citation type="submission" date="2019-03" db="EMBL/GenBank/DDBJ databases">
        <authorList>
            <person name="He R.-H."/>
        </authorList>
    </citation>
    <scope>NUCLEOTIDE SEQUENCE [LARGE SCALE GENOMIC DNA]</scope>
    <source>
        <strain evidence="6">SH 714</strain>
    </source>
</reference>
<evidence type="ECO:0000313" key="5">
    <source>
        <dbReference type="EMBL" id="TFB18542.1"/>
    </source>
</evidence>
<dbReference type="InterPro" id="IPR011991">
    <property type="entry name" value="ArsR-like_HTH"/>
</dbReference>
<dbReference type="SMART" id="SM00418">
    <property type="entry name" value="HTH_ARSR"/>
    <property type="match status" value="1"/>
</dbReference>
<evidence type="ECO:0000256" key="3">
    <source>
        <dbReference type="ARBA" id="ARBA00023163"/>
    </source>
</evidence>
<dbReference type="PRINTS" id="PR00778">
    <property type="entry name" value="HTHARSR"/>
</dbReference>
<name>A0A4Y8IFB3_9BACI</name>
<dbReference type="PANTHER" id="PTHR33154:SF33">
    <property type="entry name" value="TRANSCRIPTIONAL REPRESSOR SDPR"/>
    <property type="match status" value="1"/>
</dbReference>
<dbReference type="GO" id="GO:0003700">
    <property type="term" value="F:DNA-binding transcription factor activity"/>
    <property type="evidence" value="ECO:0007669"/>
    <property type="project" value="InterPro"/>
</dbReference>
<gene>
    <name evidence="5" type="ORF">E3U55_12185</name>
</gene>
<dbReference type="Proteomes" id="UP000297975">
    <property type="component" value="Unassembled WGS sequence"/>
</dbReference>
<dbReference type="OrthoDB" id="9799175at2"/>
<keyword evidence="2" id="KW-0238">DNA-binding</keyword>
<evidence type="ECO:0000256" key="1">
    <source>
        <dbReference type="ARBA" id="ARBA00023015"/>
    </source>
</evidence>
<dbReference type="CDD" id="cd00090">
    <property type="entry name" value="HTH_ARSR"/>
    <property type="match status" value="1"/>
</dbReference>
<dbReference type="PANTHER" id="PTHR33154">
    <property type="entry name" value="TRANSCRIPTIONAL REGULATOR, ARSR FAMILY"/>
    <property type="match status" value="1"/>
</dbReference>
<dbReference type="NCBIfam" id="NF033788">
    <property type="entry name" value="HTH_metalloreg"/>
    <property type="match status" value="1"/>
</dbReference>
<keyword evidence="1" id="KW-0805">Transcription regulation</keyword>
<comment type="caution">
    <text evidence="5">The sequence shown here is derived from an EMBL/GenBank/DDBJ whole genome shotgun (WGS) entry which is preliminary data.</text>
</comment>
<organism evidence="5 6">
    <name type="scientific">Filobacillus milosensis</name>
    <dbReference type="NCBI Taxonomy" id="94137"/>
    <lineage>
        <taxon>Bacteria</taxon>
        <taxon>Bacillati</taxon>
        <taxon>Bacillota</taxon>
        <taxon>Bacilli</taxon>
        <taxon>Bacillales</taxon>
        <taxon>Bacillaceae</taxon>
        <taxon>Filobacillus</taxon>
    </lineage>
</organism>
<feature type="domain" description="HTH arsR-type" evidence="4">
    <location>
        <begin position="3"/>
        <end position="97"/>
    </location>
</feature>
<keyword evidence="6" id="KW-1185">Reference proteome</keyword>
<dbReference type="Pfam" id="PF01022">
    <property type="entry name" value="HTH_5"/>
    <property type="match status" value="1"/>
</dbReference>
<dbReference type="EMBL" id="SOPW01000013">
    <property type="protein sequence ID" value="TFB18542.1"/>
    <property type="molecule type" value="Genomic_DNA"/>
</dbReference>
<sequence length="116" mass="13773">MVIYFLEVLTTSNIYRALSDSTRKRILSLLAKEEKTQKQLVEYFKVSQPAINKQLKILKEEDLITERKSGRYRYYSLNRPVFSMAYQKMIEEIGQMLDQTLHGLKDFVESEEKEID</sequence>
<evidence type="ECO:0000256" key="2">
    <source>
        <dbReference type="ARBA" id="ARBA00023125"/>
    </source>
</evidence>
<dbReference type="Gene3D" id="1.10.10.10">
    <property type="entry name" value="Winged helix-like DNA-binding domain superfamily/Winged helix DNA-binding domain"/>
    <property type="match status" value="1"/>
</dbReference>
<dbReference type="PROSITE" id="PS50987">
    <property type="entry name" value="HTH_ARSR_2"/>
    <property type="match status" value="1"/>
</dbReference>
<evidence type="ECO:0000259" key="4">
    <source>
        <dbReference type="PROSITE" id="PS50987"/>
    </source>
</evidence>
<dbReference type="InterPro" id="IPR001845">
    <property type="entry name" value="HTH_ArsR_DNA-bd_dom"/>
</dbReference>
<evidence type="ECO:0000313" key="6">
    <source>
        <dbReference type="Proteomes" id="UP000297975"/>
    </source>
</evidence>
<keyword evidence="3" id="KW-0804">Transcription</keyword>
<dbReference type="InterPro" id="IPR051081">
    <property type="entry name" value="HTH_MetalResp_TranReg"/>
</dbReference>
<proteinExistence type="predicted"/>
<dbReference type="GO" id="GO:0003677">
    <property type="term" value="F:DNA binding"/>
    <property type="evidence" value="ECO:0007669"/>
    <property type="project" value="UniProtKB-KW"/>
</dbReference>